<dbReference type="InterPro" id="IPR006170">
    <property type="entry name" value="PBP/GOBP"/>
</dbReference>
<reference evidence="6 7" key="1">
    <citation type="submission" date="2017-03" db="EMBL/GenBank/DDBJ databases">
        <title>Genome of the blue death feigning beetle - Asbolus verrucosus.</title>
        <authorList>
            <person name="Rider S.D."/>
        </authorList>
    </citation>
    <scope>NUCLEOTIDE SEQUENCE [LARGE SCALE GENOMIC DNA]</scope>
    <source>
        <strain evidence="6">Butters</strain>
        <tissue evidence="6">Head and leg muscle</tissue>
    </source>
</reference>
<evidence type="ECO:0000256" key="1">
    <source>
        <dbReference type="ARBA" id="ARBA00004613"/>
    </source>
</evidence>
<comment type="similarity">
    <text evidence="2">Belongs to the PBP/GOBP family.</text>
</comment>
<protein>
    <recommendedName>
        <fullName evidence="8">PBP GOBP domain containing protein</fullName>
    </recommendedName>
</protein>
<dbReference type="GO" id="GO:0005576">
    <property type="term" value="C:extracellular region"/>
    <property type="evidence" value="ECO:0007669"/>
    <property type="project" value="UniProtKB-SubCell"/>
</dbReference>
<evidence type="ECO:0008006" key="8">
    <source>
        <dbReference type="Google" id="ProtNLM"/>
    </source>
</evidence>
<evidence type="ECO:0000256" key="4">
    <source>
        <dbReference type="SAM" id="MobiDB-lite"/>
    </source>
</evidence>
<dbReference type="SUPFAM" id="SSF47565">
    <property type="entry name" value="Insect pheromone/odorant-binding proteins"/>
    <property type="match status" value="1"/>
</dbReference>
<dbReference type="PANTHER" id="PTHR21066">
    <property type="entry name" value="ODORANT-BINDING PROTEIN 59A-RELATED"/>
    <property type="match status" value="1"/>
</dbReference>
<dbReference type="Proteomes" id="UP000292052">
    <property type="component" value="Unassembled WGS sequence"/>
</dbReference>
<evidence type="ECO:0000313" key="6">
    <source>
        <dbReference type="EMBL" id="RZB39598.1"/>
    </source>
</evidence>
<feature type="signal peptide" evidence="5">
    <location>
        <begin position="1"/>
        <end position="16"/>
    </location>
</feature>
<feature type="compositionally biased region" description="Polar residues" evidence="4">
    <location>
        <begin position="95"/>
        <end position="113"/>
    </location>
</feature>
<comment type="subcellular location">
    <subcellularLocation>
        <location evidence="1">Secreted</location>
    </subcellularLocation>
</comment>
<dbReference type="EMBL" id="QDEB01127025">
    <property type="protein sequence ID" value="RZB39598.1"/>
    <property type="molecule type" value="Genomic_DNA"/>
</dbReference>
<dbReference type="CDD" id="cd23992">
    <property type="entry name" value="PBP_GOBP"/>
    <property type="match status" value="1"/>
</dbReference>
<dbReference type="PANTHER" id="PTHR21066:SF9">
    <property type="entry name" value="ODORANT-BINDING PROTEIN 59A"/>
    <property type="match status" value="1"/>
</dbReference>
<dbReference type="InterPro" id="IPR036728">
    <property type="entry name" value="PBP_GOBP_sf"/>
</dbReference>
<dbReference type="GO" id="GO:0005549">
    <property type="term" value="F:odorant binding"/>
    <property type="evidence" value="ECO:0007669"/>
    <property type="project" value="InterPro"/>
</dbReference>
<evidence type="ECO:0000256" key="2">
    <source>
        <dbReference type="ARBA" id="ARBA00008098"/>
    </source>
</evidence>
<keyword evidence="7" id="KW-1185">Reference proteome</keyword>
<dbReference type="Gene3D" id="1.10.238.20">
    <property type="entry name" value="Pheromone/general odorant binding protein domain"/>
    <property type="match status" value="1"/>
</dbReference>
<dbReference type="InterPro" id="IPR052295">
    <property type="entry name" value="Odorant-binding_protein"/>
</dbReference>
<keyword evidence="3" id="KW-0964">Secreted</keyword>
<accession>A0A482V8X8</accession>
<feature type="region of interest" description="Disordered" evidence="4">
    <location>
        <begin position="47"/>
        <end position="115"/>
    </location>
</feature>
<evidence type="ECO:0000313" key="7">
    <source>
        <dbReference type="Proteomes" id="UP000292052"/>
    </source>
</evidence>
<evidence type="ECO:0000256" key="5">
    <source>
        <dbReference type="SAM" id="SignalP"/>
    </source>
</evidence>
<gene>
    <name evidence="6" type="ORF">BDFB_001231</name>
</gene>
<name>A0A482V8X8_ASBVE</name>
<dbReference type="STRING" id="1661398.A0A482V8X8"/>
<sequence>MRAIVLFALTIIHTEAFDCGIHMNRNEVLKAIINRCVNSNKTLEDLWDMNPMSSESDSSSSSEEELAVDGKMMQTFRTRRSNVKHQEPNRYQLPDPTNDTDSEQNNTTESSHSGEGVAENCIIQCIFENLEMADSNGYPLHDKILEGLLKNVTGRELHDFLQDSTDDCFQEMDKEPTMDPCSYSIKLVTCLADKGKSNCADWPVGELPFHH</sequence>
<evidence type="ECO:0000256" key="3">
    <source>
        <dbReference type="ARBA" id="ARBA00022525"/>
    </source>
</evidence>
<comment type="caution">
    <text evidence="6">The sequence shown here is derived from an EMBL/GenBank/DDBJ whole genome shotgun (WGS) entry which is preliminary data.</text>
</comment>
<feature type="chain" id="PRO_5019769320" description="PBP GOBP domain containing protein" evidence="5">
    <location>
        <begin position="17"/>
        <end position="211"/>
    </location>
</feature>
<dbReference type="AlphaFoldDB" id="A0A482V8X8"/>
<keyword evidence="5" id="KW-0732">Signal</keyword>
<dbReference type="Pfam" id="PF01395">
    <property type="entry name" value="PBP_GOBP"/>
    <property type="match status" value="1"/>
</dbReference>
<proteinExistence type="inferred from homology"/>
<organism evidence="6 7">
    <name type="scientific">Asbolus verrucosus</name>
    <name type="common">Desert ironclad beetle</name>
    <dbReference type="NCBI Taxonomy" id="1661398"/>
    <lineage>
        <taxon>Eukaryota</taxon>
        <taxon>Metazoa</taxon>
        <taxon>Ecdysozoa</taxon>
        <taxon>Arthropoda</taxon>
        <taxon>Hexapoda</taxon>
        <taxon>Insecta</taxon>
        <taxon>Pterygota</taxon>
        <taxon>Neoptera</taxon>
        <taxon>Endopterygota</taxon>
        <taxon>Coleoptera</taxon>
        <taxon>Polyphaga</taxon>
        <taxon>Cucujiformia</taxon>
        <taxon>Tenebrionidae</taxon>
        <taxon>Pimeliinae</taxon>
        <taxon>Asbolus</taxon>
    </lineage>
</organism>
<dbReference type="OrthoDB" id="8194482at2759"/>